<evidence type="ECO:0000256" key="5">
    <source>
        <dbReference type="RuleBase" id="RU003616"/>
    </source>
</evidence>
<sequence length="274" mass="32273">MALVPSFFGGRRSNVFDPFSLDLWDPFFTSGENSAFMSTRVDWKETPEAHIFKADLPGLKKEQVKGRVLQISGERRKEQGEKNDRWHRVERSSEEFLRRFQLPENAKMDQVKASMENRVLTETVAKEEEKKPMVKAIDISERQFDLPRKGRKDHGRKIHVARNQGHLTGYYQQQKAYKEIENCKCEAFPSPNVRRIDQDRFVHAYYRFKTPLFWSGLKPKQTAFQSFNWILVHNVYKILARYLDISRATEEVFKVKRNLIRESSVLGLSRRNSA</sequence>
<evidence type="ECO:0000259" key="6">
    <source>
        <dbReference type="PROSITE" id="PS01031"/>
    </source>
</evidence>
<dbReference type="InterPro" id="IPR002068">
    <property type="entry name" value="A-crystallin/Hsp20_dom"/>
</dbReference>
<dbReference type="SUPFAM" id="SSF49764">
    <property type="entry name" value="HSP20-like chaperones"/>
    <property type="match status" value="1"/>
</dbReference>
<dbReference type="CDD" id="cd06472">
    <property type="entry name" value="ACD_ScHsp26_like"/>
    <property type="match status" value="1"/>
</dbReference>
<feature type="domain" description="SHSP" evidence="6">
    <location>
        <begin position="32"/>
        <end position="142"/>
    </location>
</feature>
<keyword evidence="2" id="KW-0963">Cytoplasm</keyword>
<dbReference type="InterPro" id="IPR031107">
    <property type="entry name" value="Small_HSP"/>
</dbReference>
<keyword evidence="3" id="KW-0346">Stress response</keyword>
<dbReference type="PROSITE" id="PS01031">
    <property type="entry name" value="SHSP"/>
    <property type="match status" value="1"/>
</dbReference>
<gene>
    <name evidence="7" type="ORF">RJ639_015650</name>
</gene>
<evidence type="ECO:0000256" key="1">
    <source>
        <dbReference type="ARBA" id="ARBA00004496"/>
    </source>
</evidence>
<comment type="caution">
    <text evidence="7">The sequence shown here is derived from an EMBL/GenBank/DDBJ whole genome shotgun (WGS) entry which is preliminary data.</text>
</comment>
<evidence type="ECO:0000256" key="4">
    <source>
        <dbReference type="PROSITE-ProRule" id="PRU00285"/>
    </source>
</evidence>
<keyword evidence="8" id="KW-1185">Reference proteome</keyword>
<dbReference type="PANTHER" id="PTHR11527">
    <property type="entry name" value="HEAT-SHOCK PROTEIN 20 FAMILY MEMBER"/>
    <property type="match status" value="1"/>
</dbReference>
<dbReference type="Gene3D" id="2.60.40.790">
    <property type="match status" value="1"/>
</dbReference>
<evidence type="ECO:0000313" key="7">
    <source>
        <dbReference type="EMBL" id="KAK3006488.1"/>
    </source>
</evidence>
<organism evidence="7 8">
    <name type="scientific">Escallonia herrerae</name>
    <dbReference type="NCBI Taxonomy" id="1293975"/>
    <lineage>
        <taxon>Eukaryota</taxon>
        <taxon>Viridiplantae</taxon>
        <taxon>Streptophyta</taxon>
        <taxon>Embryophyta</taxon>
        <taxon>Tracheophyta</taxon>
        <taxon>Spermatophyta</taxon>
        <taxon>Magnoliopsida</taxon>
        <taxon>eudicotyledons</taxon>
        <taxon>Gunneridae</taxon>
        <taxon>Pentapetalae</taxon>
        <taxon>asterids</taxon>
        <taxon>campanulids</taxon>
        <taxon>Escalloniales</taxon>
        <taxon>Escalloniaceae</taxon>
        <taxon>Escallonia</taxon>
    </lineage>
</organism>
<evidence type="ECO:0000256" key="2">
    <source>
        <dbReference type="ARBA" id="ARBA00022490"/>
    </source>
</evidence>
<name>A0AA88VEX1_9ASTE</name>
<evidence type="ECO:0000313" key="8">
    <source>
        <dbReference type="Proteomes" id="UP001188597"/>
    </source>
</evidence>
<evidence type="ECO:0000256" key="3">
    <source>
        <dbReference type="ARBA" id="ARBA00023016"/>
    </source>
</evidence>
<dbReference type="AlphaFoldDB" id="A0AA88VEX1"/>
<dbReference type="GO" id="GO:0005737">
    <property type="term" value="C:cytoplasm"/>
    <property type="evidence" value="ECO:0007669"/>
    <property type="project" value="UniProtKB-SubCell"/>
</dbReference>
<proteinExistence type="inferred from homology"/>
<accession>A0AA88VEX1</accession>
<protein>
    <recommendedName>
        <fullName evidence="6">SHSP domain-containing protein</fullName>
    </recommendedName>
</protein>
<comment type="subcellular location">
    <subcellularLocation>
        <location evidence="1">Cytoplasm</location>
    </subcellularLocation>
</comment>
<dbReference type="EMBL" id="JAVXUP010001986">
    <property type="protein sequence ID" value="KAK3006488.1"/>
    <property type="molecule type" value="Genomic_DNA"/>
</dbReference>
<dbReference type="FunFam" id="2.60.40.790:FF:000009">
    <property type="entry name" value="17.6 kDa class I heat shock protein-like"/>
    <property type="match status" value="1"/>
</dbReference>
<dbReference type="Pfam" id="PF00011">
    <property type="entry name" value="HSP20"/>
    <property type="match status" value="1"/>
</dbReference>
<dbReference type="InterPro" id="IPR008978">
    <property type="entry name" value="HSP20-like_chaperone"/>
</dbReference>
<comment type="similarity">
    <text evidence="4 5">Belongs to the small heat shock protein (HSP20) family.</text>
</comment>
<dbReference type="Proteomes" id="UP001188597">
    <property type="component" value="Unassembled WGS sequence"/>
</dbReference>
<reference evidence="7" key="1">
    <citation type="submission" date="2022-12" db="EMBL/GenBank/DDBJ databases">
        <title>Draft genome assemblies for two species of Escallonia (Escalloniales).</title>
        <authorList>
            <person name="Chanderbali A."/>
            <person name="Dervinis C."/>
            <person name="Anghel I."/>
            <person name="Soltis D."/>
            <person name="Soltis P."/>
            <person name="Zapata F."/>
        </authorList>
    </citation>
    <scope>NUCLEOTIDE SEQUENCE</scope>
    <source>
        <strain evidence="7">UCBG64.0493</strain>
        <tissue evidence="7">Leaf</tissue>
    </source>
</reference>